<dbReference type="GO" id="GO:0009252">
    <property type="term" value="P:peptidoglycan biosynthetic process"/>
    <property type="evidence" value="ECO:0007669"/>
    <property type="project" value="UniProtKB-UniRule"/>
</dbReference>
<dbReference type="UniPathway" id="UPA00219"/>
<dbReference type="InterPro" id="IPR016167">
    <property type="entry name" value="FAD-bd_PCMH_sub1"/>
</dbReference>
<dbReference type="GO" id="GO:0051301">
    <property type="term" value="P:cell division"/>
    <property type="evidence" value="ECO:0007669"/>
    <property type="project" value="UniProtKB-KW"/>
</dbReference>
<dbReference type="InterPro" id="IPR006094">
    <property type="entry name" value="Oxid_FAD_bind_N"/>
</dbReference>
<comment type="similarity">
    <text evidence="19">Belongs to the MurB family.</text>
</comment>
<evidence type="ECO:0000256" key="1">
    <source>
        <dbReference type="ARBA" id="ARBA00001974"/>
    </source>
</evidence>
<reference evidence="21" key="1">
    <citation type="submission" date="2009-07" db="EMBL/GenBank/DDBJ databases">
        <title>Complete sequence of Geobacter sp. M21.</title>
        <authorList>
            <consortium name="US DOE Joint Genome Institute"/>
            <person name="Lucas S."/>
            <person name="Copeland A."/>
            <person name="Lapidus A."/>
            <person name="Glavina del Rio T."/>
            <person name="Dalin E."/>
            <person name="Tice H."/>
            <person name="Bruce D."/>
            <person name="Goodwin L."/>
            <person name="Pitluck S."/>
            <person name="Saunders E."/>
            <person name="Brettin T."/>
            <person name="Detter J.C."/>
            <person name="Han C."/>
            <person name="Larimer F."/>
            <person name="Land M."/>
            <person name="Hauser L."/>
            <person name="Kyrpides N."/>
            <person name="Ovchinnikova G."/>
            <person name="Lovley D."/>
        </authorList>
    </citation>
    <scope>NUCLEOTIDE SEQUENCE [LARGE SCALE GENOMIC DNA]</scope>
    <source>
        <strain evidence="21">M21</strain>
    </source>
</reference>
<dbReference type="InterPro" id="IPR036635">
    <property type="entry name" value="MurB_C_sf"/>
</dbReference>
<evidence type="ECO:0000256" key="4">
    <source>
        <dbReference type="ARBA" id="ARBA00004752"/>
    </source>
</evidence>
<dbReference type="GO" id="GO:0008360">
    <property type="term" value="P:regulation of cell shape"/>
    <property type="evidence" value="ECO:0007669"/>
    <property type="project" value="UniProtKB-KW"/>
</dbReference>
<evidence type="ECO:0000256" key="19">
    <source>
        <dbReference type="HAMAP-Rule" id="MF_00037"/>
    </source>
</evidence>
<evidence type="ECO:0000256" key="10">
    <source>
        <dbReference type="ARBA" id="ARBA00022827"/>
    </source>
</evidence>
<evidence type="ECO:0000256" key="14">
    <source>
        <dbReference type="ARBA" id="ARBA00023002"/>
    </source>
</evidence>
<dbReference type="PROSITE" id="PS51387">
    <property type="entry name" value="FAD_PCMH"/>
    <property type="match status" value="1"/>
</dbReference>
<evidence type="ECO:0000256" key="13">
    <source>
        <dbReference type="ARBA" id="ARBA00022984"/>
    </source>
</evidence>
<evidence type="ECO:0000256" key="8">
    <source>
        <dbReference type="ARBA" id="ARBA00022618"/>
    </source>
</evidence>
<evidence type="ECO:0000259" key="20">
    <source>
        <dbReference type="PROSITE" id="PS51387"/>
    </source>
</evidence>
<dbReference type="InterPro" id="IPR016166">
    <property type="entry name" value="FAD-bd_PCMH"/>
</dbReference>
<dbReference type="InterPro" id="IPR011601">
    <property type="entry name" value="MurB_C"/>
</dbReference>
<proteinExistence type="inferred from homology"/>
<dbReference type="GO" id="GO:0008762">
    <property type="term" value="F:UDP-N-acetylmuramate dehydrogenase activity"/>
    <property type="evidence" value="ECO:0007669"/>
    <property type="project" value="UniProtKB-UniRule"/>
</dbReference>
<dbReference type="GO" id="GO:0071949">
    <property type="term" value="F:FAD binding"/>
    <property type="evidence" value="ECO:0007669"/>
    <property type="project" value="InterPro"/>
</dbReference>
<keyword evidence="16 19" id="KW-0961">Cell wall biogenesis/degradation</keyword>
<evidence type="ECO:0000256" key="2">
    <source>
        <dbReference type="ARBA" id="ARBA00003921"/>
    </source>
</evidence>
<comment type="subcellular location">
    <subcellularLocation>
        <location evidence="3 19">Cytoplasm</location>
    </subcellularLocation>
</comment>
<evidence type="ECO:0000313" key="21">
    <source>
        <dbReference type="EMBL" id="ACT18499.1"/>
    </source>
</evidence>
<dbReference type="OrthoDB" id="9804753at2"/>
<dbReference type="HOGENOM" id="CLU_035304_1_1_7"/>
<evidence type="ECO:0000256" key="16">
    <source>
        <dbReference type="ARBA" id="ARBA00023316"/>
    </source>
</evidence>
<dbReference type="Gene3D" id="3.90.78.10">
    <property type="entry name" value="UDP-N-acetylenolpyruvoylglucosamine reductase, C-terminal domain"/>
    <property type="match status" value="1"/>
</dbReference>
<dbReference type="EC" id="1.3.1.98" evidence="5 19"/>
<dbReference type="InterPro" id="IPR036318">
    <property type="entry name" value="FAD-bd_PCMH-like_sf"/>
</dbReference>
<evidence type="ECO:0000256" key="6">
    <source>
        <dbReference type="ARBA" id="ARBA00015188"/>
    </source>
</evidence>
<sequence length="333" mass="35981">MAADQRRRYREALARVAGRDVGAVMFDELLSRHCSWRIGGPADLLVEPESVEQAALLVRSVAEAGIPLVVIGSGSNLLFSDEGVRGVVLKLGSRMARFSANGNHLVAEAGIWMPRFARKAGNAGVSGFEHTAGIPGTLGGLVLMNGGSQRKCIGANVVRIWGITGSGDQLCLERESCDFSYRHCRFPHDGFIITKVELAGESREPREIRREMLEILRSRRIKFPLKQPNCGSVFLSTSELHAALGPPGKIIEDAGLKGACVGEAQVSPKHANFIVNRGNARACEVLSLIRTVRKEVLAKYGVDLCCEVRYVNSEGTTLPADCVCDIQKGQDTA</sequence>
<protein>
    <recommendedName>
        <fullName evidence="6 19">UDP-N-acetylenolpyruvoylglucosamine reductase</fullName>
        <ecNumber evidence="5 19">1.3.1.98</ecNumber>
    </recommendedName>
    <alternativeName>
        <fullName evidence="17 19">UDP-N-acetylmuramate dehydrogenase</fullName>
    </alternativeName>
</protein>
<dbReference type="AlphaFoldDB" id="C6DZV5"/>
<dbReference type="GO" id="GO:0005829">
    <property type="term" value="C:cytosol"/>
    <property type="evidence" value="ECO:0007669"/>
    <property type="project" value="TreeGrafter"/>
</dbReference>
<dbReference type="Pfam" id="PF02873">
    <property type="entry name" value="MurB_C"/>
    <property type="match status" value="1"/>
</dbReference>
<feature type="active site" description="Proton donor" evidence="19">
    <location>
        <position position="232"/>
    </location>
</feature>
<dbReference type="Pfam" id="PF01565">
    <property type="entry name" value="FAD_binding_4"/>
    <property type="match status" value="1"/>
</dbReference>
<dbReference type="eggNOG" id="COG0812">
    <property type="taxonomic scope" value="Bacteria"/>
</dbReference>
<dbReference type="HAMAP" id="MF_00037">
    <property type="entry name" value="MurB"/>
    <property type="match status" value="1"/>
</dbReference>
<dbReference type="KEGG" id="gem:GM21_2456"/>
<evidence type="ECO:0000256" key="18">
    <source>
        <dbReference type="ARBA" id="ARBA00048914"/>
    </source>
</evidence>
<keyword evidence="11 19" id="KW-0521">NADP</keyword>
<gene>
    <name evidence="19" type="primary">murB</name>
    <name evidence="21" type="ordered locus">GM21_2456</name>
</gene>
<comment type="function">
    <text evidence="2 19">Cell wall formation.</text>
</comment>
<dbReference type="InterPro" id="IPR003170">
    <property type="entry name" value="MurB"/>
</dbReference>
<keyword evidence="10 19" id="KW-0274">FAD</keyword>
<dbReference type="STRING" id="443144.GM21_2456"/>
<evidence type="ECO:0000256" key="3">
    <source>
        <dbReference type="ARBA" id="ARBA00004496"/>
    </source>
</evidence>
<feature type="active site" evidence="19">
    <location>
        <position position="307"/>
    </location>
</feature>
<evidence type="ECO:0000256" key="7">
    <source>
        <dbReference type="ARBA" id="ARBA00022490"/>
    </source>
</evidence>
<evidence type="ECO:0000256" key="9">
    <source>
        <dbReference type="ARBA" id="ARBA00022630"/>
    </source>
</evidence>
<dbReference type="Gene3D" id="3.30.465.10">
    <property type="match status" value="1"/>
</dbReference>
<dbReference type="PANTHER" id="PTHR21071:SF4">
    <property type="entry name" value="UDP-N-ACETYLENOLPYRUVOYLGLUCOSAMINE REDUCTASE"/>
    <property type="match status" value="1"/>
</dbReference>
<evidence type="ECO:0000256" key="15">
    <source>
        <dbReference type="ARBA" id="ARBA00023306"/>
    </source>
</evidence>
<keyword evidence="14 19" id="KW-0560">Oxidoreductase</keyword>
<feature type="domain" description="FAD-binding PCMH-type" evidence="20">
    <location>
        <begin position="38"/>
        <end position="226"/>
    </location>
</feature>
<keyword evidence="12 19" id="KW-0133">Cell shape</keyword>
<dbReference type="PANTHER" id="PTHR21071">
    <property type="entry name" value="UDP-N-ACETYLENOLPYRUVOYLGLUCOSAMINE REDUCTASE"/>
    <property type="match status" value="1"/>
</dbReference>
<dbReference type="Gene3D" id="3.30.43.10">
    <property type="entry name" value="Uridine Diphospho-n-acetylenolpyruvylglucosamine Reductase, domain 2"/>
    <property type="match status" value="1"/>
</dbReference>
<evidence type="ECO:0000256" key="17">
    <source>
        <dbReference type="ARBA" id="ARBA00031026"/>
    </source>
</evidence>
<evidence type="ECO:0000256" key="11">
    <source>
        <dbReference type="ARBA" id="ARBA00022857"/>
    </source>
</evidence>
<dbReference type="NCBIfam" id="NF010480">
    <property type="entry name" value="PRK13905.1"/>
    <property type="match status" value="1"/>
</dbReference>
<evidence type="ECO:0000256" key="12">
    <source>
        <dbReference type="ARBA" id="ARBA00022960"/>
    </source>
</evidence>
<keyword evidence="7 19" id="KW-0963">Cytoplasm</keyword>
<comment type="catalytic activity">
    <reaction evidence="18 19">
        <text>UDP-N-acetyl-alpha-D-muramate + NADP(+) = UDP-N-acetyl-3-O-(1-carboxyvinyl)-alpha-D-glucosamine + NADPH + H(+)</text>
        <dbReference type="Rhea" id="RHEA:12248"/>
        <dbReference type="ChEBI" id="CHEBI:15378"/>
        <dbReference type="ChEBI" id="CHEBI:57783"/>
        <dbReference type="ChEBI" id="CHEBI:58349"/>
        <dbReference type="ChEBI" id="CHEBI:68483"/>
        <dbReference type="ChEBI" id="CHEBI:70757"/>
        <dbReference type="EC" id="1.3.1.98"/>
    </reaction>
</comment>
<dbReference type="GO" id="GO:0071555">
    <property type="term" value="P:cell wall organization"/>
    <property type="evidence" value="ECO:0007669"/>
    <property type="project" value="UniProtKB-KW"/>
</dbReference>
<dbReference type="InterPro" id="IPR016169">
    <property type="entry name" value="FAD-bd_PCMH_sub2"/>
</dbReference>
<comment type="pathway">
    <text evidence="4 19">Cell wall biogenesis; peptidoglycan biosynthesis.</text>
</comment>
<keyword evidence="8 19" id="KW-0132">Cell division</keyword>
<feature type="active site" evidence="19">
    <location>
        <position position="182"/>
    </location>
</feature>
<organism evidence="21">
    <name type="scientific">Geobacter sp. (strain M21)</name>
    <dbReference type="NCBI Taxonomy" id="443144"/>
    <lineage>
        <taxon>Bacteria</taxon>
        <taxon>Pseudomonadati</taxon>
        <taxon>Thermodesulfobacteriota</taxon>
        <taxon>Desulfuromonadia</taxon>
        <taxon>Geobacterales</taxon>
        <taxon>Geobacteraceae</taxon>
        <taxon>Geobacter</taxon>
    </lineage>
</organism>
<keyword evidence="15 19" id="KW-0131">Cell cycle</keyword>
<comment type="cofactor">
    <cofactor evidence="1 19">
        <name>FAD</name>
        <dbReference type="ChEBI" id="CHEBI:57692"/>
    </cofactor>
</comment>
<dbReference type="NCBIfam" id="TIGR00179">
    <property type="entry name" value="murB"/>
    <property type="match status" value="1"/>
</dbReference>
<accession>C6DZV5</accession>
<keyword evidence="9 19" id="KW-0285">Flavoprotein</keyword>
<keyword evidence="13 19" id="KW-0573">Peptidoglycan synthesis</keyword>
<evidence type="ECO:0000256" key="5">
    <source>
        <dbReference type="ARBA" id="ARBA00012518"/>
    </source>
</evidence>
<dbReference type="SUPFAM" id="SSF56176">
    <property type="entry name" value="FAD-binding/transporter-associated domain-like"/>
    <property type="match status" value="1"/>
</dbReference>
<name>C6DZV5_GEOSM</name>
<dbReference type="EMBL" id="CP001661">
    <property type="protein sequence ID" value="ACT18499.1"/>
    <property type="molecule type" value="Genomic_DNA"/>
</dbReference>
<dbReference type="SUPFAM" id="SSF56194">
    <property type="entry name" value="Uridine diphospho-N-Acetylenolpyruvylglucosamine reductase, MurB, C-terminal domain"/>
    <property type="match status" value="1"/>
</dbReference>